<sequence length="104" mass="11103">MIGRSTATGGTGGGPVVVEIEDVSGPATFVELSEALPALWESLRPLPLGAVQADAFRHFLTRPDAVELVTESILREGRLSLSFRMNDRLHAVWVSPAGAARPPR</sequence>
<dbReference type="RefSeq" id="WP_329494716.1">
    <property type="nucleotide sequence ID" value="NZ_CP108460.1"/>
</dbReference>
<evidence type="ECO:0000313" key="1">
    <source>
        <dbReference type="EMBL" id="WUS59149.1"/>
    </source>
</evidence>
<keyword evidence="2" id="KW-1185">Reference proteome</keyword>
<gene>
    <name evidence="1" type="ORF">OG469_28785</name>
</gene>
<organism evidence="1 2">
    <name type="scientific">Kitasatospora herbaricolor</name>
    <dbReference type="NCBI Taxonomy" id="68217"/>
    <lineage>
        <taxon>Bacteria</taxon>
        <taxon>Bacillati</taxon>
        <taxon>Actinomycetota</taxon>
        <taxon>Actinomycetes</taxon>
        <taxon>Kitasatosporales</taxon>
        <taxon>Streptomycetaceae</taxon>
        <taxon>Kitasatospora</taxon>
    </lineage>
</organism>
<reference evidence="1 2" key="1">
    <citation type="submission" date="2022-10" db="EMBL/GenBank/DDBJ databases">
        <title>The complete genomes of actinobacterial strains from the NBC collection.</title>
        <authorList>
            <person name="Joergensen T.S."/>
            <person name="Alvarez Arevalo M."/>
            <person name="Sterndorff E.B."/>
            <person name="Faurdal D."/>
            <person name="Vuksanovic O."/>
            <person name="Mourched A.-S."/>
            <person name="Charusanti P."/>
            <person name="Shaw S."/>
            <person name="Blin K."/>
            <person name="Weber T."/>
        </authorList>
    </citation>
    <scope>NUCLEOTIDE SEQUENCE [LARGE SCALE GENOMIC DNA]</scope>
    <source>
        <strain evidence="1 2">NBC_01247</strain>
    </source>
</reference>
<dbReference type="EMBL" id="CP108482">
    <property type="protein sequence ID" value="WUS59149.1"/>
    <property type="molecule type" value="Genomic_DNA"/>
</dbReference>
<evidence type="ECO:0008006" key="3">
    <source>
        <dbReference type="Google" id="ProtNLM"/>
    </source>
</evidence>
<dbReference type="Proteomes" id="UP001432014">
    <property type="component" value="Chromosome"/>
</dbReference>
<proteinExistence type="predicted"/>
<evidence type="ECO:0000313" key="2">
    <source>
        <dbReference type="Proteomes" id="UP001432014"/>
    </source>
</evidence>
<protein>
    <recommendedName>
        <fullName evidence="3">Halobacterial output domain-containing protein</fullName>
    </recommendedName>
</protein>
<accession>A0ABZ1WEL7</accession>
<name>A0ABZ1WEL7_9ACTN</name>